<keyword evidence="4" id="KW-0067">ATP-binding</keyword>
<dbReference type="PROSITE" id="PS50011">
    <property type="entry name" value="PROTEIN_KINASE_DOM"/>
    <property type="match status" value="1"/>
</dbReference>
<protein>
    <recommendedName>
        <fullName evidence="5">Protein kinase domain-containing protein</fullName>
    </recommendedName>
</protein>
<dbReference type="InterPro" id="IPR008271">
    <property type="entry name" value="Ser/Thr_kinase_AS"/>
</dbReference>
<evidence type="ECO:0000313" key="6">
    <source>
        <dbReference type="EMBL" id="EYF08379.1"/>
    </source>
</evidence>
<organism evidence="6 7">
    <name type="scientific">Chondromyces apiculatus DSM 436</name>
    <dbReference type="NCBI Taxonomy" id="1192034"/>
    <lineage>
        <taxon>Bacteria</taxon>
        <taxon>Pseudomonadati</taxon>
        <taxon>Myxococcota</taxon>
        <taxon>Polyangia</taxon>
        <taxon>Polyangiales</taxon>
        <taxon>Polyangiaceae</taxon>
        <taxon>Chondromyces</taxon>
    </lineage>
</organism>
<dbReference type="eggNOG" id="COG0515">
    <property type="taxonomic scope" value="Bacteria"/>
</dbReference>
<keyword evidence="7" id="KW-1185">Reference proteome</keyword>
<keyword evidence="2" id="KW-0547">Nucleotide-binding</keyword>
<comment type="caution">
    <text evidence="6">The sequence shown here is derived from an EMBL/GenBank/DDBJ whole genome shotgun (WGS) entry which is preliminary data.</text>
</comment>
<dbReference type="SMART" id="SM00220">
    <property type="entry name" value="S_TKc"/>
    <property type="match status" value="1"/>
</dbReference>
<dbReference type="EMBL" id="ASRX01000004">
    <property type="protein sequence ID" value="EYF08379.1"/>
    <property type="molecule type" value="Genomic_DNA"/>
</dbReference>
<evidence type="ECO:0000313" key="7">
    <source>
        <dbReference type="Proteomes" id="UP000019678"/>
    </source>
</evidence>
<dbReference type="STRING" id="1192034.CAP_4995"/>
<dbReference type="InterPro" id="IPR000719">
    <property type="entry name" value="Prot_kinase_dom"/>
</dbReference>
<gene>
    <name evidence="6" type="ORF">CAP_4995</name>
</gene>
<evidence type="ECO:0000256" key="2">
    <source>
        <dbReference type="ARBA" id="ARBA00022741"/>
    </source>
</evidence>
<name>A0A017TGK4_9BACT</name>
<evidence type="ECO:0000259" key="5">
    <source>
        <dbReference type="PROSITE" id="PS50011"/>
    </source>
</evidence>
<dbReference type="OrthoDB" id="5478485at2"/>
<proteinExistence type="predicted"/>
<sequence>MTQALRSDDENLRDLADGRPLLVDEGTGQPVGLRLTRWLGAGGMSAVLLAERAERAEETLLLGELAPAQVAVKVLKPGMDRQLSQFNMSGADIARREVEALSAVRALRPPTEFIVGFYGSGTLSIQAFGGKPQALPWIALEHVEGGVEGATLTDRVRRAQGEGVDPVRALRLVRGMLEGVAVFHRFGVLHRDLKPDNVFVAGPLDDETPKLGDCGIARVDGLSVATLSAGTPEYGGPEQMLSALWPSDRNPLVGPWTDVHALSATIWFLIAGEAWCRSRTAWDNGERRSLRTARLLHRGWLEERALLDAVDEILARGGSPRPPGPALEVEGASRYERKARQRFASIAREDRPARFASVEELGAELLPLLEACATRWRERAAAERRPATCFRTTHLLGGDGSEGGEGGEGGQRLRARVRVKEISAPTSPGPAERVSLAPGSVSFQSGAHAFARSGDRLFFFAQSEGRMMEVPVPRELRAEVAASPWVVRGPRGGVVLVGPEHVLLLPQTSFVRGGMPGRPGEVGPIQAAFSDGQTFGVVTAETDDSNGGPELWLSDDGHTYAGPTILPLGGDVQALAPGPLGMLVVGSRRGVRGRALVLGYDQQIQVVTACVNDGPALRVAVAGVEGDYWAAGKGVVLRFDRGGAYEERLEAGAEASGEPMALVLDLQGVPWLVTERAVLRRHGGSRATWCTCYARPEGAPRLVALGFTPGGARVVDAHGGGALLQPED</sequence>
<dbReference type="RefSeq" id="WP_044235873.1">
    <property type="nucleotide sequence ID" value="NZ_ASRX01000004.1"/>
</dbReference>
<dbReference type="GO" id="GO:0005524">
    <property type="term" value="F:ATP binding"/>
    <property type="evidence" value="ECO:0007669"/>
    <property type="project" value="UniProtKB-KW"/>
</dbReference>
<keyword evidence="1" id="KW-0808">Transferase</keyword>
<dbReference type="InterPro" id="IPR011009">
    <property type="entry name" value="Kinase-like_dom_sf"/>
</dbReference>
<evidence type="ECO:0000256" key="4">
    <source>
        <dbReference type="ARBA" id="ARBA00022840"/>
    </source>
</evidence>
<keyword evidence="3" id="KW-0418">Kinase</keyword>
<dbReference type="GO" id="GO:0004674">
    <property type="term" value="F:protein serine/threonine kinase activity"/>
    <property type="evidence" value="ECO:0007669"/>
    <property type="project" value="TreeGrafter"/>
</dbReference>
<dbReference type="SUPFAM" id="SSF56112">
    <property type="entry name" value="Protein kinase-like (PK-like)"/>
    <property type="match status" value="1"/>
</dbReference>
<feature type="domain" description="Protein kinase" evidence="5">
    <location>
        <begin position="33"/>
        <end position="369"/>
    </location>
</feature>
<dbReference type="Pfam" id="PF00069">
    <property type="entry name" value="Pkinase"/>
    <property type="match status" value="1"/>
</dbReference>
<dbReference type="PANTHER" id="PTHR43289">
    <property type="entry name" value="MITOGEN-ACTIVATED PROTEIN KINASE KINASE KINASE 20-RELATED"/>
    <property type="match status" value="1"/>
</dbReference>
<accession>A0A017TGK4</accession>
<evidence type="ECO:0000256" key="1">
    <source>
        <dbReference type="ARBA" id="ARBA00022679"/>
    </source>
</evidence>
<evidence type="ECO:0000256" key="3">
    <source>
        <dbReference type="ARBA" id="ARBA00022777"/>
    </source>
</evidence>
<dbReference type="Gene3D" id="1.10.510.10">
    <property type="entry name" value="Transferase(Phosphotransferase) domain 1"/>
    <property type="match status" value="1"/>
</dbReference>
<dbReference type="AlphaFoldDB" id="A0A017TGK4"/>
<reference evidence="6 7" key="1">
    <citation type="submission" date="2013-05" db="EMBL/GenBank/DDBJ databases">
        <title>Genome assembly of Chondromyces apiculatus DSM 436.</title>
        <authorList>
            <person name="Sharma G."/>
            <person name="Khatri I."/>
            <person name="Kaur C."/>
            <person name="Mayilraj S."/>
            <person name="Subramanian S."/>
        </authorList>
    </citation>
    <scope>NUCLEOTIDE SEQUENCE [LARGE SCALE GENOMIC DNA]</scope>
    <source>
        <strain evidence="6 7">DSM 436</strain>
    </source>
</reference>
<dbReference type="Proteomes" id="UP000019678">
    <property type="component" value="Unassembled WGS sequence"/>
</dbReference>
<dbReference type="PANTHER" id="PTHR43289:SF6">
    <property type="entry name" value="SERINE_THREONINE-PROTEIN KINASE NEKL-3"/>
    <property type="match status" value="1"/>
</dbReference>
<dbReference type="PROSITE" id="PS00108">
    <property type="entry name" value="PROTEIN_KINASE_ST"/>
    <property type="match status" value="1"/>
</dbReference>